<evidence type="ECO:0000313" key="4">
    <source>
        <dbReference type="Proteomes" id="UP000321204"/>
    </source>
</evidence>
<proteinExistence type="predicted"/>
<sequence length="518" mass="55654">MKALHCKSRLLFSIICLLFFRAAFGQTTGRVVINEYMPWTSNGCGTTAEFIELLNMGPGPVNLGGYILTTGKYAVTIPPNTLLQPGKFFVLSGEDFIPNDCGNIDSIATGVHANLNWNTCGCTNVAIPTTGDGMMTDGGASNTPLVLFDPSLNLVDAVVRSLPAETSTSITTSTVGGTCTAKTFDLGSMSINYEQLGMSAGRGNSFARTVDGDCQWVKDPQQSANATNNRPGDAASITYTFSLIDAFACGASGGRVSIYVNANNYASIFPMQCLLAYDADNNGVFDFNDVYTKAVDSTAPTVDINGLAAGRYRITVSTANNCSVKSFDFTIVSCLAPLPVQLNYFTYVGQQNGHHLLQWKVSGIEALQKTVVQKAKNNETFSDDETVQETAGANGSKAYTAQVEGNYRFFRLKMFSRSGKEFYSPVISAGIVASAFKIWPNPSTDVLHLRLNTSEAGKIAYVVYNVSGKPVQKGETALAKGETVFSLPVSTLLPGMYQLQINGQFTGNQPICFRFVKH</sequence>
<dbReference type="Proteomes" id="UP000321204">
    <property type="component" value="Chromosome"/>
</dbReference>
<organism evidence="3 4">
    <name type="scientific">Flavisolibacter ginsenosidimutans</name>
    <dbReference type="NCBI Taxonomy" id="661481"/>
    <lineage>
        <taxon>Bacteria</taxon>
        <taxon>Pseudomonadati</taxon>
        <taxon>Bacteroidota</taxon>
        <taxon>Chitinophagia</taxon>
        <taxon>Chitinophagales</taxon>
        <taxon>Chitinophagaceae</taxon>
        <taxon>Flavisolibacter</taxon>
    </lineage>
</organism>
<feature type="chain" id="PRO_5022862213" evidence="1">
    <location>
        <begin position="26"/>
        <end position="518"/>
    </location>
</feature>
<dbReference type="RefSeq" id="WP_146790627.1">
    <property type="nucleotide sequence ID" value="NZ_BAABIO010000003.1"/>
</dbReference>
<feature type="signal peptide" evidence="1">
    <location>
        <begin position="1"/>
        <end position="25"/>
    </location>
</feature>
<feature type="domain" description="LTD" evidence="2">
    <location>
        <begin position="19"/>
        <end position="164"/>
    </location>
</feature>
<dbReference type="AlphaFoldDB" id="A0A5B8UMK6"/>
<dbReference type="InterPro" id="IPR001322">
    <property type="entry name" value="Lamin_tail_dom"/>
</dbReference>
<dbReference type="SUPFAM" id="SSF74853">
    <property type="entry name" value="Lamin A/C globular tail domain"/>
    <property type="match status" value="1"/>
</dbReference>
<dbReference type="KEGG" id="fgg:FSB75_18790"/>
<dbReference type="EMBL" id="CP042433">
    <property type="protein sequence ID" value="QEC57864.1"/>
    <property type="molecule type" value="Genomic_DNA"/>
</dbReference>
<dbReference type="InterPro" id="IPR026444">
    <property type="entry name" value="Secre_tail"/>
</dbReference>
<evidence type="ECO:0000259" key="2">
    <source>
        <dbReference type="PROSITE" id="PS51841"/>
    </source>
</evidence>
<protein>
    <submittedName>
        <fullName evidence="3">T9SS type A sorting domain-containing protein</fullName>
    </submittedName>
</protein>
<dbReference type="InterPro" id="IPR036415">
    <property type="entry name" value="Lamin_tail_dom_sf"/>
</dbReference>
<dbReference type="PROSITE" id="PS51841">
    <property type="entry name" value="LTD"/>
    <property type="match status" value="1"/>
</dbReference>
<dbReference type="Gene3D" id="2.60.40.1260">
    <property type="entry name" value="Lamin Tail domain"/>
    <property type="match status" value="1"/>
</dbReference>
<dbReference type="OrthoDB" id="645304at2"/>
<gene>
    <name evidence="3" type="ORF">FSB75_18790</name>
</gene>
<accession>A0A5B8UMK6</accession>
<dbReference type="Pfam" id="PF00932">
    <property type="entry name" value="LTD"/>
    <property type="match status" value="1"/>
</dbReference>
<dbReference type="NCBIfam" id="TIGR04183">
    <property type="entry name" value="Por_Secre_tail"/>
    <property type="match status" value="1"/>
</dbReference>
<dbReference type="Pfam" id="PF18962">
    <property type="entry name" value="Por_Secre_tail"/>
    <property type="match status" value="1"/>
</dbReference>
<reference evidence="3 4" key="1">
    <citation type="journal article" date="2015" name="Int. J. Syst. Evol. Microbiol.">
        <title>Flavisolibacter ginsenosidimutans sp. nov., with ginsenoside-converting activity isolated from soil used for cultivating ginseng.</title>
        <authorList>
            <person name="Zhao Y."/>
            <person name="Liu Q."/>
            <person name="Kang M.S."/>
            <person name="Jin F."/>
            <person name="Yu H."/>
            <person name="Im W.T."/>
        </authorList>
    </citation>
    <scope>NUCLEOTIDE SEQUENCE [LARGE SCALE GENOMIC DNA]</scope>
    <source>
        <strain evidence="3 4">Gsoil 636</strain>
    </source>
</reference>
<evidence type="ECO:0000313" key="3">
    <source>
        <dbReference type="EMBL" id="QEC57864.1"/>
    </source>
</evidence>
<evidence type="ECO:0000256" key="1">
    <source>
        <dbReference type="SAM" id="SignalP"/>
    </source>
</evidence>
<keyword evidence="4" id="KW-1185">Reference proteome</keyword>
<keyword evidence="1" id="KW-0732">Signal</keyword>
<name>A0A5B8UMK6_9BACT</name>